<dbReference type="GO" id="GO:0046872">
    <property type="term" value="F:metal ion binding"/>
    <property type="evidence" value="ECO:0007669"/>
    <property type="project" value="UniProtKB-KW"/>
</dbReference>
<dbReference type="SUPFAM" id="SSF53067">
    <property type="entry name" value="Actin-like ATPase domain"/>
    <property type="match status" value="2"/>
</dbReference>
<feature type="domain" description="Gcp-like" evidence="9">
    <location>
        <begin position="187"/>
        <end position="527"/>
    </location>
</feature>
<evidence type="ECO:0000256" key="4">
    <source>
        <dbReference type="ARBA" id="ARBA00022723"/>
    </source>
</evidence>
<organism evidence="10 11">
    <name type="scientific">Papiliotrema laurentii</name>
    <name type="common">Cryptococcus laurentii</name>
    <dbReference type="NCBI Taxonomy" id="5418"/>
    <lineage>
        <taxon>Eukaryota</taxon>
        <taxon>Fungi</taxon>
        <taxon>Dikarya</taxon>
        <taxon>Basidiomycota</taxon>
        <taxon>Agaricomycotina</taxon>
        <taxon>Tremellomycetes</taxon>
        <taxon>Tremellales</taxon>
        <taxon>Rhynchogastremaceae</taxon>
        <taxon>Papiliotrema</taxon>
    </lineage>
</organism>
<evidence type="ECO:0000256" key="2">
    <source>
        <dbReference type="ARBA" id="ARBA00022679"/>
    </source>
</evidence>
<dbReference type="Proteomes" id="UP001182556">
    <property type="component" value="Unassembled WGS sequence"/>
</dbReference>
<dbReference type="PRINTS" id="PR00789">
    <property type="entry name" value="OSIALOPTASE"/>
</dbReference>
<dbReference type="Gene3D" id="3.30.420.40">
    <property type="match status" value="2"/>
</dbReference>
<keyword evidence="11" id="KW-1185">Reference proteome</keyword>
<keyword evidence="5 7" id="KW-0012">Acyltransferase</keyword>
<name>A0AAD9L968_PAPLA</name>
<dbReference type="GO" id="GO:0061711">
    <property type="term" value="F:tRNA N(6)-L-threonylcarbamoyladenine synthase activity"/>
    <property type="evidence" value="ECO:0007669"/>
    <property type="project" value="UniProtKB-EC"/>
</dbReference>
<dbReference type="Pfam" id="PF00814">
    <property type="entry name" value="TsaD"/>
    <property type="match status" value="1"/>
</dbReference>
<dbReference type="InterPro" id="IPR043129">
    <property type="entry name" value="ATPase_NBD"/>
</dbReference>
<keyword evidence="3 7" id="KW-0819">tRNA processing</keyword>
<evidence type="ECO:0000256" key="3">
    <source>
        <dbReference type="ARBA" id="ARBA00022694"/>
    </source>
</evidence>
<accession>A0AAD9L968</accession>
<comment type="caution">
    <text evidence="10">The sequence shown here is derived from an EMBL/GenBank/DDBJ whole genome shotgun (WGS) entry which is preliminary data.</text>
</comment>
<comment type="function">
    <text evidence="7">Required for the formation of a threonylcarbamoyl group on adenosine at position 37 (t(6)A37) in mitochondrial tRNAs that read codons beginning with adenine. Probably involved in the transfer of the threonylcarbamoyl moiety of threonylcarbamoyl-AMP (TC-AMP) to the N6 group of A37. Involved in mitochondrial genome maintenance.</text>
</comment>
<proteinExistence type="inferred from homology"/>
<evidence type="ECO:0000256" key="1">
    <source>
        <dbReference type="ARBA" id="ARBA00012156"/>
    </source>
</evidence>
<comment type="subcellular location">
    <subcellularLocation>
        <location evidence="7">Mitochondrion</location>
    </subcellularLocation>
</comment>
<dbReference type="PROSITE" id="PS01016">
    <property type="entry name" value="GLYCOPROTEASE"/>
    <property type="match status" value="1"/>
</dbReference>
<evidence type="ECO:0000313" key="10">
    <source>
        <dbReference type="EMBL" id="KAK1927800.1"/>
    </source>
</evidence>
<dbReference type="PANTHER" id="PTHR11735:SF6">
    <property type="entry name" value="TRNA N6-ADENOSINE THREONYLCARBAMOYLTRANSFERASE, MITOCHONDRIAL"/>
    <property type="match status" value="1"/>
</dbReference>
<feature type="region of interest" description="Disordered" evidence="8">
    <location>
        <begin position="406"/>
        <end position="437"/>
    </location>
</feature>
<evidence type="ECO:0000259" key="9">
    <source>
        <dbReference type="Pfam" id="PF00814"/>
    </source>
</evidence>
<feature type="region of interest" description="Disordered" evidence="8">
    <location>
        <begin position="1"/>
        <end position="111"/>
    </location>
</feature>
<dbReference type="InterPro" id="IPR017860">
    <property type="entry name" value="Peptidase_M22_CS"/>
</dbReference>
<keyword evidence="4 7" id="KW-0479">Metal-binding</keyword>
<comment type="cofactor">
    <cofactor evidence="7">
        <name>a divalent metal cation</name>
        <dbReference type="ChEBI" id="CHEBI:60240"/>
    </cofactor>
    <text evidence="7">Binds 1 divalent metal cation per subunit.</text>
</comment>
<dbReference type="InterPro" id="IPR017861">
    <property type="entry name" value="KAE1/TsaD"/>
</dbReference>
<evidence type="ECO:0000313" key="11">
    <source>
        <dbReference type="Proteomes" id="UP001182556"/>
    </source>
</evidence>
<dbReference type="PANTHER" id="PTHR11735">
    <property type="entry name" value="TRNA N6-ADENOSINE THREONYLCARBAMOYLTRANSFERASE"/>
    <property type="match status" value="1"/>
</dbReference>
<comment type="subunit">
    <text evidence="7">Homodimer.</text>
</comment>
<feature type="compositionally biased region" description="Polar residues" evidence="8">
    <location>
        <begin position="406"/>
        <end position="417"/>
    </location>
</feature>
<feature type="region of interest" description="Disordered" evidence="8">
    <location>
        <begin position="131"/>
        <end position="160"/>
    </location>
</feature>
<sequence length="559" mass="59860">MATPVRARLAAQNALVHPPRGLPPQRVGPARHQRQGAREDRGGRPDLGYRGGGAQSVSRWPLSISPHGGGFVHTHSAGASSSSSGGDGRVDRPIGATHLGSTARTDRRDSHTRQKLLAVRMALQTCQPAHFARRTFSTTDDQPASRPGQGREERAGRSRVGRPRVVLALESSADDSCCAIVDDERKVWSNVVIKQHEMNATYGGIHPLVAGQLHAANVPRAIAMALKQAGMGIDEMDAIAYTRGPGMHGCLNVCAGAAKALAAAHDIPLLGIHHMQAHALTPLLTEPEPPSYPFLVVLVSGGHTQLVLAKSMDEFTILANCSDTKIGDAFDKVARLLRLPHSPDRGSGAVLEAYASMDPLPPFDTKPGPKFPIPMSTGQHAHQLQFSFSGLLSSVERYILKLQPTTSAEQVGQSTAGSPARSAKTPDPPGNRIQRENAIELSEGARRAISRSFQTAAITHLTQKIALALSLPELQDVQGVVVSGGVASNQALRTDLQRVLDKAAKRRIKLYYPPVALCTDNAAMIAWTALLRLRAGEQGEGYDLPLRPKWSIEEVHEDA</sequence>
<keyword evidence="7" id="KW-0496">Mitochondrion</keyword>
<evidence type="ECO:0000256" key="8">
    <source>
        <dbReference type="SAM" id="MobiDB-lite"/>
    </source>
</evidence>
<comment type="similarity">
    <text evidence="7">Belongs to the KAE1 / TsaD family.</text>
</comment>
<comment type="catalytic activity">
    <reaction evidence="6 7">
        <text>L-threonylcarbamoyladenylate + adenosine(37) in tRNA = N(6)-L-threonylcarbamoyladenosine(37) in tRNA + AMP + H(+)</text>
        <dbReference type="Rhea" id="RHEA:37059"/>
        <dbReference type="Rhea" id="RHEA-COMP:10162"/>
        <dbReference type="Rhea" id="RHEA-COMP:10163"/>
        <dbReference type="ChEBI" id="CHEBI:15378"/>
        <dbReference type="ChEBI" id="CHEBI:73682"/>
        <dbReference type="ChEBI" id="CHEBI:74411"/>
        <dbReference type="ChEBI" id="CHEBI:74418"/>
        <dbReference type="ChEBI" id="CHEBI:456215"/>
        <dbReference type="EC" id="2.3.1.234"/>
    </reaction>
</comment>
<reference evidence="10" key="1">
    <citation type="submission" date="2023-02" db="EMBL/GenBank/DDBJ databases">
        <title>Identification and recombinant expression of a fungal hydrolase from Papiliotrema laurentii that hydrolyzes apple cutin and clears colloidal polyester polyurethane.</title>
        <authorList>
            <consortium name="DOE Joint Genome Institute"/>
            <person name="Roman V.A."/>
            <person name="Bojanowski C."/>
            <person name="Crable B.R."/>
            <person name="Wagner D.N."/>
            <person name="Hung C.S."/>
            <person name="Nadeau L.J."/>
            <person name="Schratz L."/>
            <person name="Haridas S."/>
            <person name="Pangilinan J."/>
            <person name="Lipzen A."/>
            <person name="Na H."/>
            <person name="Yan M."/>
            <person name="Ng V."/>
            <person name="Grigoriev I.V."/>
            <person name="Spatafora J.W."/>
            <person name="Barlow D."/>
            <person name="Biffinger J."/>
            <person name="Kelley-Loughnane N."/>
            <person name="Varaljay V.A."/>
            <person name="Crookes-Goodson W.J."/>
        </authorList>
    </citation>
    <scope>NUCLEOTIDE SEQUENCE</scope>
    <source>
        <strain evidence="10">5307AH</strain>
    </source>
</reference>
<dbReference type="GO" id="GO:0005739">
    <property type="term" value="C:mitochondrion"/>
    <property type="evidence" value="ECO:0007669"/>
    <property type="project" value="UniProtKB-SubCell"/>
</dbReference>
<keyword evidence="2 7" id="KW-0808">Transferase</keyword>
<evidence type="ECO:0000256" key="5">
    <source>
        <dbReference type="ARBA" id="ARBA00023315"/>
    </source>
</evidence>
<dbReference type="GO" id="GO:0072670">
    <property type="term" value="P:mitochondrial tRNA threonylcarbamoyladenosine modification"/>
    <property type="evidence" value="ECO:0007669"/>
    <property type="project" value="TreeGrafter"/>
</dbReference>
<dbReference type="EC" id="2.3.1.234" evidence="1"/>
<dbReference type="InterPro" id="IPR022450">
    <property type="entry name" value="TsaD"/>
</dbReference>
<dbReference type="AlphaFoldDB" id="A0AAD9L968"/>
<dbReference type="NCBIfam" id="TIGR00329">
    <property type="entry name" value="gcp_kae1"/>
    <property type="match status" value="1"/>
</dbReference>
<dbReference type="InterPro" id="IPR000905">
    <property type="entry name" value="Gcp-like_dom"/>
</dbReference>
<dbReference type="HAMAP" id="MF_01445">
    <property type="entry name" value="TsaD"/>
    <property type="match status" value="1"/>
</dbReference>
<evidence type="ECO:0000256" key="6">
    <source>
        <dbReference type="ARBA" id="ARBA00048117"/>
    </source>
</evidence>
<gene>
    <name evidence="10" type="ORF">DB88DRAFT_479280</name>
</gene>
<protein>
    <recommendedName>
        <fullName evidence="1">N(6)-L-threonylcarbamoyladenine synthase</fullName>
        <ecNumber evidence="1">2.3.1.234</ecNumber>
    </recommendedName>
</protein>
<dbReference type="EMBL" id="JAODAN010000001">
    <property type="protein sequence ID" value="KAK1927800.1"/>
    <property type="molecule type" value="Genomic_DNA"/>
</dbReference>
<evidence type="ECO:0000256" key="7">
    <source>
        <dbReference type="HAMAP-Rule" id="MF_03179"/>
    </source>
</evidence>